<dbReference type="GO" id="GO:0030313">
    <property type="term" value="C:cell envelope"/>
    <property type="evidence" value="ECO:0007669"/>
    <property type="project" value="UniProtKB-SubCell"/>
</dbReference>
<organism evidence="6 7">
    <name type="scientific">Chitinophaga cymbidii</name>
    <dbReference type="NCBI Taxonomy" id="1096750"/>
    <lineage>
        <taxon>Bacteria</taxon>
        <taxon>Pseudomonadati</taxon>
        <taxon>Bacteroidota</taxon>
        <taxon>Chitinophagia</taxon>
        <taxon>Chitinophagales</taxon>
        <taxon>Chitinophagaceae</taxon>
        <taxon>Chitinophaga</taxon>
    </lineage>
</organism>
<comment type="caution">
    <text evidence="6">The sequence shown here is derived from an EMBL/GenBank/DDBJ whole genome shotgun (WGS) entry which is preliminary data.</text>
</comment>
<dbReference type="Pfam" id="PF08534">
    <property type="entry name" value="Redoxin"/>
    <property type="match status" value="1"/>
</dbReference>
<name>A0A512RT80_9BACT</name>
<dbReference type="GO" id="GO:0017004">
    <property type="term" value="P:cytochrome complex assembly"/>
    <property type="evidence" value="ECO:0007669"/>
    <property type="project" value="UniProtKB-KW"/>
</dbReference>
<gene>
    <name evidence="6" type="ORF">CCY01nite_51680</name>
</gene>
<dbReference type="InterPro" id="IPR017937">
    <property type="entry name" value="Thioredoxin_CS"/>
</dbReference>
<evidence type="ECO:0000313" key="6">
    <source>
        <dbReference type="EMBL" id="GEP98908.1"/>
    </source>
</evidence>
<protein>
    <recommendedName>
        <fullName evidence="5">Thioredoxin domain-containing protein</fullName>
    </recommendedName>
</protein>
<accession>A0A512RT80</accession>
<dbReference type="InterPro" id="IPR050553">
    <property type="entry name" value="Thioredoxin_ResA/DsbE_sf"/>
</dbReference>
<keyword evidence="4" id="KW-0676">Redox-active center</keyword>
<keyword evidence="3" id="KW-1015">Disulfide bond</keyword>
<evidence type="ECO:0000256" key="2">
    <source>
        <dbReference type="ARBA" id="ARBA00022748"/>
    </source>
</evidence>
<dbReference type="PANTHER" id="PTHR42852">
    <property type="entry name" value="THIOL:DISULFIDE INTERCHANGE PROTEIN DSBE"/>
    <property type="match status" value="1"/>
</dbReference>
<dbReference type="Gene3D" id="3.40.30.10">
    <property type="entry name" value="Glutaredoxin"/>
    <property type="match status" value="1"/>
</dbReference>
<evidence type="ECO:0000256" key="1">
    <source>
        <dbReference type="ARBA" id="ARBA00004196"/>
    </source>
</evidence>
<dbReference type="SUPFAM" id="SSF52833">
    <property type="entry name" value="Thioredoxin-like"/>
    <property type="match status" value="1"/>
</dbReference>
<dbReference type="Proteomes" id="UP000321436">
    <property type="component" value="Unassembled WGS sequence"/>
</dbReference>
<dbReference type="InterPro" id="IPR013740">
    <property type="entry name" value="Redoxin"/>
</dbReference>
<dbReference type="EMBL" id="BKAU01000010">
    <property type="protein sequence ID" value="GEP98908.1"/>
    <property type="molecule type" value="Genomic_DNA"/>
</dbReference>
<keyword evidence="7" id="KW-1185">Reference proteome</keyword>
<dbReference type="AlphaFoldDB" id="A0A512RT80"/>
<evidence type="ECO:0000259" key="5">
    <source>
        <dbReference type="PROSITE" id="PS51352"/>
    </source>
</evidence>
<dbReference type="InterPro" id="IPR036249">
    <property type="entry name" value="Thioredoxin-like_sf"/>
</dbReference>
<sequence>MRLTGTLDPVYNLRYVDSVNVSYYNNRLLPGGGRITVSVPVHNNRFSAWVPPLPAGDRLVLRLRYPEMPDSAGRILDVGGVSLMTGDSIVELSIGKGTYNPRLKKFALKADVVTGEQNIARLAYLGAMRLRNNITDTLRKKLYEKTIDSMAYNTAMQKASELRDSIDRDFIIRHPSSLQSLNILETIIGRYLNKQGGWNASGNKRLTEIDNLLQALDRSLRDSEKAQHLITSLDRAREMKLIPFTGIMPDGSVFDVASLEGKVFLIDFWGSWCGWCRKSHPHLKELYEKYKDEGFEIIGIGEEFGTGKEQWDRFRKAIAADGITWPQILNDPARQDVVSDYMVQSFPSKFLIDRNGKVVLRVLGDSEGLLDAKLKELFGK</sequence>
<proteinExistence type="predicted"/>
<dbReference type="PANTHER" id="PTHR42852:SF6">
    <property type="entry name" value="THIOL:DISULFIDE INTERCHANGE PROTEIN DSBE"/>
    <property type="match status" value="1"/>
</dbReference>
<dbReference type="CDD" id="cd02966">
    <property type="entry name" value="TlpA_like_family"/>
    <property type="match status" value="1"/>
</dbReference>
<dbReference type="PROSITE" id="PS00194">
    <property type="entry name" value="THIOREDOXIN_1"/>
    <property type="match status" value="1"/>
</dbReference>
<reference evidence="6 7" key="1">
    <citation type="submission" date="2019-07" db="EMBL/GenBank/DDBJ databases">
        <title>Whole genome shotgun sequence of Chitinophaga cymbidii NBRC 109752.</title>
        <authorList>
            <person name="Hosoyama A."/>
            <person name="Uohara A."/>
            <person name="Ohji S."/>
            <person name="Ichikawa N."/>
        </authorList>
    </citation>
    <scope>NUCLEOTIDE SEQUENCE [LARGE SCALE GENOMIC DNA]</scope>
    <source>
        <strain evidence="6 7">NBRC 109752</strain>
    </source>
</reference>
<dbReference type="InterPro" id="IPR013766">
    <property type="entry name" value="Thioredoxin_domain"/>
</dbReference>
<dbReference type="GO" id="GO:0016491">
    <property type="term" value="F:oxidoreductase activity"/>
    <property type="evidence" value="ECO:0007669"/>
    <property type="project" value="InterPro"/>
</dbReference>
<comment type="subcellular location">
    <subcellularLocation>
        <location evidence="1">Cell envelope</location>
    </subcellularLocation>
</comment>
<keyword evidence="2" id="KW-0201">Cytochrome c-type biogenesis</keyword>
<dbReference type="PROSITE" id="PS51352">
    <property type="entry name" value="THIOREDOXIN_2"/>
    <property type="match status" value="1"/>
</dbReference>
<evidence type="ECO:0000313" key="7">
    <source>
        <dbReference type="Proteomes" id="UP000321436"/>
    </source>
</evidence>
<feature type="domain" description="Thioredoxin" evidence="5">
    <location>
        <begin position="230"/>
        <end position="379"/>
    </location>
</feature>
<evidence type="ECO:0000256" key="4">
    <source>
        <dbReference type="ARBA" id="ARBA00023284"/>
    </source>
</evidence>
<evidence type="ECO:0000256" key="3">
    <source>
        <dbReference type="ARBA" id="ARBA00023157"/>
    </source>
</evidence>